<dbReference type="InterPro" id="IPR034686">
    <property type="entry name" value="Terpene_cyclase-like_2"/>
</dbReference>
<evidence type="ECO:0000256" key="4">
    <source>
        <dbReference type="RuleBase" id="RU366034"/>
    </source>
</evidence>
<sequence>MEFTQAPRELILPIDKVPCREDIIAVRLPKMFVLFLSEIPAVNVHYDSVKRESEMWMSSVCSLDEKARKIISKTDFSFFCAITVPDASPTELRTVFDWGNWVFPFDDKFDNGALKDDPVQAQQLVDRLLAGMVDEAASIHEEDPLIQIHDSVWDRISKVAASLCVCRRFAKYTRDYCRGAVEQVHSSSKGNYPSLDEMLKFRRQSAGVSPLFALVEYAHKLYIPDPVFQTRSIKEIERIGIDLVLLQNDILSYCKEEKEGVTHNMVAICRRSGMPAQMAFDHVGEMLLTRYHDWYLALSELPSWGEEIDAEVQQYIRGVQNVVRANLHWSFRSGRYFGDANEDVRKTGIVTVRPQAADIALSVL</sequence>
<keyword evidence="3 4" id="KW-0460">Magnesium</keyword>
<evidence type="ECO:0000256" key="3">
    <source>
        <dbReference type="ARBA" id="ARBA00022842"/>
    </source>
</evidence>
<dbReference type="PANTHER" id="PTHR35201:SF4">
    <property type="entry name" value="BETA-PINACENE SYNTHASE-RELATED"/>
    <property type="match status" value="1"/>
</dbReference>
<evidence type="ECO:0000256" key="2">
    <source>
        <dbReference type="ARBA" id="ARBA00006333"/>
    </source>
</evidence>
<dbReference type="SFLD" id="SFLDS00005">
    <property type="entry name" value="Isoprenoid_Synthase_Type_I"/>
    <property type="match status" value="1"/>
</dbReference>
<name>A0A5N6TJQ2_ASPAV</name>
<dbReference type="EMBL" id="ML742258">
    <property type="protein sequence ID" value="KAE8146500.1"/>
    <property type="molecule type" value="Genomic_DNA"/>
</dbReference>
<dbReference type="SFLD" id="SFLDG01020">
    <property type="entry name" value="Terpene_Cyclase_Like_2"/>
    <property type="match status" value="1"/>
</dbReference>
<organism evidence="5 6">
    <name type="scientific">Aspergillus avenaceus</name>
    <dbReference type="NCBI Taxonomy" id="36643"/>
    <lineage>
        <taxon>Eukaryota</taxon>
        <taxon>Fungi</taxon>
        <taxon>Dikarya</taxon>
        <taxon>Ascomycota</taxon>
        <taxon>Pezizomycotina</taxon>
        <taxon>Eurotiomycetes</taxon>
        <taxon>Eurotiomycetidae</taxon>
        <taxon>Eurotiales</taxon>
        <taxon>Aspergillaceae</taxon>
        <taxon>Aspergillus</taxon>
        <taxon>Aspergillus subgen. Circumdati</taxon>
    </lineage>
</organism>
<dbReference type="AlphaFoldDB" id="A0A5N6TJQ2"/>
<evidence type="ECO:0000313" key="6">
    <source>
        <dbReference type="Proteomes" id="UP000325780"/>
    </source>
</evidence>
<evidence type="ECO:0000313" key="5">
    <source>
        <dbReference type="EMBL" id="KAE8146500.1"/>
    </source>
</evidence>
<accession>A0A5N6TJQ2</accession>
<gene>
    <name evidence="5" type="ORF">BDV25DRAFT_169841</name>
</gene>
<dbReference type="EC" id="4.2.3.-" evidence="4"/>
<keyword evidence="6" id="KW-1185">Reference proteome</keyword>
<proteinExistence type="inferred from homology"/>
<reference evidence="5 6" key="1">
    <citation type="submission" date="2019-04" db="EMBL/GenBank/DDBJ databases">
        <title>Friends and foes A comparative genomics study of 23 Aspergillus species from section Flavi.</title>
        <authorList>
            <consortium name="DOE Joint Genome Institute"/>
            <person name="Kjaerbolling I."/>
            <person name="Vesth T."/>
            <person name="Frisvad J.C."/>
            <person name="Nybo J.L."/>
            <person name="Theobald S."/>
            <person name="Kildgaard S."/>
            <person name="Isbrandt T."/>
            <person name="Kuo A."/>
            <person name="Sato A."/>
            <person name="Lyhne E.K."/>
            <person name="Kogle M.E."/>
            <person name="Wiebenga A."/>
            <person name="Kun R.S."/>
            <person name="Lubbers R.J."/>
            <person name="Makela M.R."/>
            <person name="Barry K."/>
            <person name="Chovatia M."/>
            <person name="Clum A."/>
            <person name="Daum C."/>
            <person name="Haridas S."/>
            <person name="He G."/>
            <person name="LaButti K."/>
            <person name="Lipzen A."/>
            <person name="Mondo S."/>
            <person name="Riley R."/>
            <person name="Salamov A."/>
            <person name="Simmons B.A."/>
            <person name="Magnuson J.K."/>
            <person name="Henrissat B."/>
            <person name="Mortensen U.H."/>
            <person name="Larsen T.O."/>
            <person name="Devries R.P."/>
            <person name="Grigoriev I.V."/>
            <person name="Machida M."/>
            <person name="Baker S.E."/>
            <person name="Andersen M.R."/>
        </authorList>
    </citation>
    <scope>NUCLEOTIDE SEQUENCE [LARGE SCALE GENOMIC DNA]</scope>
    <source>
        <strain evidence="5 6">IBT 18842</strain>
    </source>
</reference>
<comment type="similarity">
    <text evidence="2 4">Belongs to the terpene synthase family.</text>
</comment>
<protein>
    <recommendedName>
        <fullName evidence="4">Terpene synthase</fullName>
        <ecNumber evidence="4">4.2.3.-</ecNumber>
    </recommendedName>
</protein>
<dbReference type="SUPFAM" id="SSF48576">
    <property type="entry name" value="Terpenoid synthases"/>
    <property type="match status" value="1"/>
</dbReference>
<dbReference type="GO" id="GO:0008299">
    <property type="term" value="P:isoprenoid biosynthetic process"/>
    <property type="evidence" value="ECO:0007669"/>
    <property type="project" value="UniProtKB-ARBA"/>
</dbReference>
<comment type="cofactor">
    <cofactor evidence="1 4">
        <name>Mg(2+)</name>
        <dbReference type="ChEBI" id="CHEBI:18420"/>
    </cofactor>
</comment>
<dbReference type="GO" id="GO:0010333">
    <property type="term" value="F:terpene synthase activity"/>
    <property type="evidence" value="ECO:0007669"/>
    <property type="project" value="InterPro"/>
</dbReference>
<keyword evidence="4" id="KW-0479">Metal-binding</keyword>
<dbReference type="Gene3D" id="1.10.600.10">
    <property type="entry name" value="Farnesyl Diphosphate Synthase"/>
    <property type="match status" value="1"/>
</dbReference>
<dbReference type="PANTHER" id="PTHR35201">
    <property type="entry name" value="TERPENE SYNTHASE"/>
    <property type="match status" value="1"/>
</dbReference>
<dbReference type="OrthoDB" id="2861623at2759"/>
<dbReference type="InterPro" id="IPR008949">
    <property type="entry name" value="Isoprenoid_synthase_dom_sf"/>
</dbReference>
<evidence type="ECO:0000256" key="1">
    <source>
        <dbReference type="ARBA" id="ARBA00001946"/>
    </source>
</evidence>
<dbReference type="Proteomes" id="UP000325780">
    <property type="component" value="Unassembled WGS sequence"/>
</dbReference>
<keyword evidence="4" id="KW-0456">Lyase</keyword>
<dbReference type="Pfam" id="PF19086">
    <property type="entry name" value="Terpene_syn_C_2"/>
    <property type="match status" value="1"/>
</dbReference>
<dbReference type="GO" id="GO:0046872">
    <property type="term" value="F:metal ion binding"/>
    <property type="evidence" value="ECO:0007669"/>
    <property type="project" value="UniProtKB-KW"/>
</dbReference>